<dbReference type="EMBL" id="JAGQEX010000026">
    <property type="protein sequence ID" value="MDV5977781.1"/>
    <property type="molecule type" value="Genomic_DNA"/>
</dbReference>
<name>A0A3P5XTD2_STRCB</name>
<dbReference type="AlphaFoldDB" id="A0A3P5XTD2"/>
<dbReference type="InterPro" id="IPR006127">
    <property type="entry name" value="ZnuA-like"/>
</dbReference>
<keyword evidence="3 5" id="KW-0732">Signal</keyword>
<sequence length="312" mass="34897" precursor="true">MRKNFIATITFLATSLILFVLSGCQPDSKTKTEGLHIKTSFYPIYALTKEISGDVNQVELMVKQVSIHSYEPSPHLVAKLYDGDIFIYHSKILEAWAADLAPQLKQKGVTVLEGAAQLPLDRVQGLERVPLKKGMSADALNDPHTWTDPLLASQEADAIATLLAKKDPAHKAYYFKNAKRFKLKAEKLVERYQAKFAGLSHHTFVTQHTAFSYLAKRFGLKQLGIAGVSPEQEPSPQQLADMNRFIKRYGVKTILMEENVSDKVAKTLAKSSGVSVQQLSPLEIAPNNQKPYLDNLEMNLAILYRVLEKENE</sequence>
<dbReference type="Proteomes" id="UP001186118">
    <property type="component" value="Unassembled WGS sequence"/>
</dbReference>
<dbReference type="PANTHER" id="PTHR42953:SF3">
    <property type="entry name" value="HIGH-AFFINITY ZINC UPTAKE SYSTEM PROTEIN ZNUA"/>
    <property type="match status" value="1"/>
</dbReference>
<evidence type="ECO:0000256" key="2">
    <source>
        <dbReference type="ARBA" id="ARBA00022448"/>
    </source>
</evidence>
<dbReference type="GO" id="GO:0046872">
    <property type="term" value="F:metal ion binding"/>
    <property type="evidence" value="ECO:0007669"/>
    <property type="project" value="InterPro"/>
</dbReference>
<dbReference type="RefSeq" id="WP_125074996.1">
    <property type="nucleotide sequence ID" value="NZ_CP053790.1"/>
</dbReference>
<dbReference type="SUPFAM" id="SSF53807">
    <property type="entry name" value="Helical backbone' metal receptor"/>
    <property type="match status" value="1"/>
</dbReference>
<keyword evidence="8" id="KW-1185">Reference proteome</keyword>
<evidence type="ECO:0000313" key="6">
    <source>
        <dbReference type="EMBL" id="MDV5977781.1"/>
    </source>
</evidence>
<organism evidence="7 8">
    <name type="scientific">Streptococcus canis</name>
    <dbReference type="NCBI Taxonomy" id="1329"/>
    <lineage>
        <taxon>Bacteria</taxon>
        <taxon>Bacillati</taxon>
        <taxon>Bacillota</taxon>
        <taxon>Bacilli</taxon>
        <taxon>Lactobacillales</taxon>
        <taxon>Streptococcaceae</taxon>
        <taxon>Streptococcus</taxon>
    </lineage>
</organism>
<dbReference type="Pfam" id="PF01297">
    <property type="entry name" value="ZnuA"/>
    <property type="match status" value="1"/>
</dbReference>
<comment type="similarity">
    <text evidence="1 4">Belongs to the bacterial solute-binding protein 9 family.</text>
</comment>
<gene>
    <name evidence="7" type="primary">znuA_3</name>
    <name evidence="7" type="ORF">FMV2238Y02_23080</name>
    <name evidence="6" type="ORF">KB584_10025</name>
</gene>
<keyword evidence="2 4" id="KW-0813">Transport</keyword>
<reference evidence="7 8" key="1">
    <citation type="submission" date="2018-10" db="EMBL/GenBank/DDBJ databases">
        <authorList>
            <consortium name="Molecular Microbiology and Infection Unit (UMMI)"/>
            <person name="Machado M."/>
        </authorList>
    </citation>
    <scope>NUCLEOTIDE SEQUENCE [LARGE SCALE GENOMIC DNA]</scope>
    <source>
        <strain evidence="7">FMV2238.02</strain>
    </source>
</reference>
<dbReference type="Gene3D" id="3.40.50.1980">
    <property type="entry name" value="Nitrogenase molybdenum iron protein domain"/>
    <property type="match status" value="2"/>
</dbReference>
<dbReference type="Proteomes" id="UP000280759">
    <property type="component" value="Unassembled WGS sequence"/>
</dbReference>
<dbReference type="GO" id="GO:0007155">
    <property type="term" value="P:cell adhesion"/>
    <property type="evidence" value="ECO:0007669"/>
    <property type="project" value="InterPro"/>
</dbReference>
<dbReference type="GO" id="GO:0030001">
    <property type="term" value="P:metal ion transport"/>
    <property type="evidence" value="ECO:0007669"/>
    <property type="project" value="InterPro"/>
</dbReference>
<dbReference type="InterPro" id="IPR006129">
    <property type="entry name" value="AdhesinB"/>
</dbReference>
<evidence type="ECO:0000256" key="1">
    <source>
        <dbReference type="ARBA" id="ARBA00011028"/>
    </source>
</evidence>
<dbReference type="PANTHER" id="PTHR42953">
    <property type="entry name" value="HIGH-AFFINITY ZINC UPTAKE SYSTEM PROTEIN ZNUA-RELATED"/>
    <property type="match status" value="1"/>
</dbReference>
<dbReference type="EMBL" id="UXEP01000064">
    <property type="protein sequence ID" value="VDC43819.1"/>
    <property type="molecule type" value="Genomic_DNA"/>
</dbReference>
<accession>A0A3P5XTD2</accession>
<feature type="signal peptide" evidence="5">
    <location>
        <begin position="1"/>
        <end position="22"/>
    </location>
</feature>
<evidence type="ECO:0000256" key="5">
    <source>
        <dbReference type="SAM" id="SignalP"/>
    </source>
</evidence>
<dbReference type="PROSITE" id="PS51257">
    <property type="entry name" value="PROKAR_LIPOPROTEIN"/>
    <property type="match status" value="1"/>
</dbReference>
<evidence type="ECO:0000313" key="8">
    <source>
        <dbReference type="Proteomes" id="UP000280759"/>
    </source>
</evidence>
<dbReference type="PRINTS" id="PR00691">
    <property type="entry name" value="ADHESINB"/>
</dbReference>
<protein>
    <submittedName>
        <fullName evidence="7">High-affinity zinc uptake system binding-protein ZnuA</fullName>
    </submittedName>
    <submittedName>
        <fullName evidence="6">Zinc ABC transporter substrate-binding protein</fullName>
    </submittedName>
</protein>
<dbReference type="InterPro" id="IPR006128">
    <property type="entry name" value="Lipoprotein_PsaA-like"/>
</dbReference>
<dbReference type="InterPro" id="IPR050492">
    <property type="entry name" value="Bact_metal-bind_prot9"/>
</dbReference>
<evidence type="ECO:0000256" key="3">
    <source>
        <dbReference type="ARBA" id="ARBA00022729"/>
    </source>
</evidence>
<evidence type="ECO:0000256" key="4">
    <source>
        <dbReference type="RuleBase" id="RU003512"/>
    </source>
</evidence>
<feature type="chain" id="PRO_5044596452" evidence="5">
    <location>
        <begin position="23"/>
        <end position="312"/>
    </location>
</feature>
<evidence type="ECO:0000313" key="7">
    <source>
        <dbReference type="EMBL" id="VDC43819.1"/>
    </source>
</evidence>
<proteinExistence type="inferred from homology"/>
<reference evidence="6" key="2">
    <citation type="submission" date="2021-04" db="EMBL/GenBank/DDBJ databases">
        <title>Draft genomes of 20 S. canis strains.</title>
        <authorList>
            <person name="Pagnossin D."/>
            <person name="Weir W."/>
            <person name="Smith A."/>
            <person name="Ure R."/>
            <person name="Oravcova K."/>
        </authorList>
    </citation>
    <scope>NUCLEOTIDE SEQUENCE</scope>
    <source>
        <strain evidence="6">284</strain>
    </source>
</reference>
<dbReference type="PRINTS" id="PR00690">
    <property type="entry name" value="ADHESNFAMILY"/>
</dbReference>